<keyword evidence="6 25" id="KW-0472">Membrane</keyword>
<evidence type="ECO:0000256" key="2">
    <source>
        <dbReference type="ARBA" id="ARBA00008335"/>
    </source>
</evidence>
<sequence>MLTPTQKIHYFRLRWAAFSLVALAYILSFFHRFAPAAIATDLQQTFQASGAELGALAATYFYVYSVMQIPTGVMVDTLGPRRILAIGGVVAGAGSLLFGLADSLAVASAGRLLVGLGVSVTFISLLKLNAAWFHDRHFATLTGLSILLGNIGALLAASPLAWALGFVSWRTVFVVVGGLSLGVAVLGWMMVRDHPGNAGLPSMRELDGKAAHPPHDGHWYDGLVVVARNRSTWPGFWINLGMSGSFFAFGGLWAVPFLRDVYGMERGIATSYTSMLLLGFAAGAFFVGMLSDRLGRRKPVIIFGALLYCLSWLPLLFGWRMPPAMGYALFLMMGLGASGFTLTWACAKEVNKHALSGMATSVVNTGAFLGAGILQPLAGWMIDRAAQARGGSTTLHQLSDYQAGLGTMLGFALMGLMATLFIRETNCRYVGMD</sequence>
<dbReference type="KEGG" id="sdr:SCD_n00322"/>
<dbReference type="HOGENOM" id="CLU_001265_62_1_4"/>
<evidence type="ECO:0000256" key="6">
    <source>
        <dbReference type="ARBA" id="ARBA00023136"/>
    </source>
</evidence>
<evidence type="ECO:0000256" key="4">
    <source>
        <dbReference type="ARBA" id="ARBA00022692"/>
    </source>
</evidence>
<evidence type="ECO:0000256" key="23">
    <source>
        <dbReference type="ARBA" id="ARBA00045709"/>
    </source>
</evidence>
<feature type="transmembrane region" description="Helical" evidence="25">
    <location>
        <begin position="325"/>
        <end position="347"/>
    </location>
</feature>
<comment type="catalytic activity">
    <reaction evidence="14">
        <text>L-aspartyl-L-lysine(out) = L-aspartyl-L-lysine(in)</text>
        <dbReference type="Rhea" id="RHEA:79411"/>
        <dbReference type="ChEBI" id="CHEBI:229953"/>
    </reaction>
</comment>
<evidence type="ECO:0000313" key="28">
    <source>
        <dbReference type="Proteomes" id="UP000015559"/>
    </source>
</evidence>
<dbReference type="OrthoDB" id="5291895at2"/>
<feature type="transmembrane region" description="Helical" evidence="25">
    <location>
        <begin position="402"/>
        <end position="422"/>
    </location>
</feature>
<dbReference type="RefSeq" id="WP_009206884.1">
    <property type="nucleotide sequence ID" value="NC_022357.1"/>
</dbReference>
<evidence type="ECO:0000256" key="1">
    <source>
        <dbReference type="ARBA" id="ARBA00004155"/>
    </source>
</evidence>
<comment type="catalytic activity">
    <reaction evidence="18">
        <text>L-histidyl-L-alpha-amino acid(out) = L-histidyl-L-alpha-amino acid(in)</text>
        <dbReference type="Rhea" id="RHEA:79379"/>
        <dbReference type="ChEBI" id="CHEBI:229964"/>
    </reaction>
</comment>
<dbReference type="PROSITE" id="PS00216">
    <property type="entry name" value="SUGAR_TRANSPORT_1"/>
    <property type="match status" value="1"/>
</dbReference>
<dbReference type="eggNOG" id="COG2271">
    <property type="taxonomic scope" value="Bacteria"/>
</dbReference>
<evidence type="ECO:0000313" key="27">
    <source>
        <dbReference type="EMBL" id="BAN34171.1"/>
    </source>
</evidence>
<feature type="transmembrane region" description="Helical" evidence="25">
    <location>
        <begin position="138"/>
        <end position="162"/>
    </location>
</feature>
<evidence type="ECO:0000256" key="3">
    <source>
        <dbReference type="ARBA" id="ARBA00022448"/>
    </source>
</evidence>
<dbReference type="PANTHER" id="PTHR23512:SF3">
    <property type="entry name" value="MAJOR FACILITATOR SUPERFAMILY DOMAIN-CONTAINING PROTEIN 1"/>
    <property type="match status" value="1"/>
</dbReference>
<feature type="domain" description="Major facilitator superfamily (MFS) profile" evidence="26">
    <location>
        <begin position="17"/>
        <end position="427"/>
    </location>
</feature>
<comment type="catalytic activity">
    <reaction evidence="15">
        <text>L-arginyl-L-alpha-amino acid(out) = L-arginyl-L-alpha-amino acid(in)</text>
        <dbReference type="Rhea" id="RHEA:79371"/>
        <dbReference type="ChEBI" id="CHEBI:84315"/>
    </reaction>
</comment>
<feature type="transmembrane region" description="Helical" evidence="25">
    <location>
        <begin position="107"/>
        <end position="126"/>
    </location>
</feature>
<feature type="transmembrane region" description="Helical" evidence="25">
    <location>
        <begin position="267"/>
        <end position="288"/>
    </location>
</feature>
<evidence type="ECO:0000256" key="19">
    <source>
        <dbReference type="ARBA" id="ARBA00044919"/>
    </source>
</evidence>
<dbReference type="InterPro" id="IPR036259">
    <property type="entry name" value="MFS_trans_sf"/>
</dbReference>
<dbReference type="STRING" id="1163617.SCD_n00322"/>
<comment type="subcellular location">
    <subcellularLocation>
        <location evidence="1">Lysosome membrane</location>
        <topology evidence="1">Multi-pass membrane protein</topology>
    </subcellularLocation>
</comment>
<keyword evidence="5 25" id="KW-1133">Transmembrane helix</keyword>
<comment type="subunit">
    <text evidence="24">Homodimer. Interacts with lysosomal protein GLMP (via lumenal domain); the interaction starts while both proteins are still in the endoplasmic reticulum and is required for stabilization of MFSD1 in lysosomes but has no direct effect on its targeting to lysosomes or transporter activity.</text>
</comment>
<feature type="transmembrane region" description="Helical" evidence="25">
    <location>
        <begin position="82"/>
        <end position="101"/>
    </location>
</feature>
<evidence type="ECO:0000259" key="26">
    <source>
        <dbReference type="PROSITE" id="PS50850"/>
    </source>
</evidence>
<dbReference type="InterPro" id="IPR011701">
    <property type="entry name" value="MFS"/>
</dbReference>
<comment type="catalytic activity">
    <reaction evidence="10">
        <text>L-alpha-aminoacyl-L-arginine(out) = L-alpha-aminoacyl-L-arginine(in)</text>
        <dbReference type="Rhea" id="RHEA:79367"/>
        <dbReference type="ChEBI" id="CHEBI:229968"/>
    </reaction>
</comment>
<dbReference type="PROSITE" id="PS50850">
    <property type="entry name" value="MFS"/>
    <property type="match status" value="1"/>
</dbReference>
<comment type="catalytic activity">
    <reaction evidence="17">
        <text>L-arginyl-glycine(out) = L-arginyl-glycine(in)</text>
        <dbReference type="Rhea" id="RHEA:79391"/>
        <dbReference type="ChEBI" id="CHEBI:229955"/>
    </reaction>
</comment>
<dbReference type="Pfam" id="PF07690">
    <property type="entry name" value="MFS_1"/>
    <property type="match status" value="1"/>
</dbReference>
<comment type="catalytic activity">
    <reaction evidence="9">
        <text>L-histidyl-glycine(out) = L-histidyl-glycine(in)</text>
        <dbReference type="Rhea" id="RHEA:79395"/>
        <dbReference type="ChEBI" id="CHEBI:229957"/>
    </reaction>
</comment>
<comment type="catalytic activity">
    <reaction evidence="12">
        <text>L-lysyl-L-alpha-amino acid(out) = L-lysyl-L-alpha-amino acid(in)</text>
        <dbReference type="Rhea" id="RHEA:79387"/>
        <dbReference type="ChEBI" id="CHEBI:229965"/>
    </reaction>
</comment>
<proteinExistence type="inferred from homology"/>
<feature type="transmembrane region" description="Helical" evidence="25">
    <location>
        <begin position="300"/>
        <end position="319"/>
    </location>
</feature>
<dbReference type="GO" id="GO:0022857">
    <property type="term" value="F:transmembrane transporter activity"/>
    <property type="evidence" value="ECO:0007669"/>
    <property type="project" value="InterPro"/>
</dbReference>
<evidence type="ECO:0000256" key="25">
    <source>
        <dbReference type="SAM" id="Phobius"/>
    </source>
</evidence>
<evidence type="ECO:0000256" key="8">
    <source>
        <dbReference type="ARBA" id="ARBA00044876"/>
    </source>
</evidence>
<keyword evidence="28" id="KW-1185">Reference proteome</keyword>
<evidence type="ECO:0000256" key="13">
    <source>
        <dbReference type="ARBA" id="ARBA00044893"/>
    </source>
</evidence>
<keyword evidence="7" id="KW-0458">Lysosome</keyword>
<keyword evidence="3" id="KW-0813">Transport</keyword>
<reference evidence="27 28" key="1">
    <citation type="journal article" date="2012" name="Appl. Environ. Microbiol.">
        <title>Draft genome sequence of a psychrotolerant sulfur-oxidizing bacterium, Sulfuricella denitrificans skB26, and proteomic insights into cold adaptation.</title>
        <authorList>
            <person name="Watanabe T."/>
            <person name="Kojima H."/>
            <person name="Fukui M."/>
        </authorList>
    </citation>
    <scope>NUCLEOTIDE SEQUENCE [LARGE SCALE GENOMIC DNA]</scope>
    <source>
        <strain evidence="28">skB26</strain>
    </source>
</reference>
<feature type="transmembrane region" description="Helical" evidence="25">
    <location>
        <begin position="168"/>
        <end position="191"/>
    </location>
</feature>
<evidence type="ECO:0000256" key="18">
    <source>
        <dbReference type="ARBA" id="ARBA00044912"/>
    </source>
</evidence>
<evidence type="ECO:0000256" key="9">
    <source>
        <dbReference type="ARBA" id="ARBA00044878"/>
    </source>
</evidence>
<evidence type="ECO:0000256" key="12">
    <source>
        <dbReference type="ARBA" id="ARBA00044891"/>
    </source>
</evidence>
<comment type="catalytic activity">
    <reaction evidence="19">
        <text>L-alanyl-L-lysine(out) = L-alanyl-L-lysine(in)</text>
        <dbReference type="Rhea" id="RHEA:79415"/>
        <dbReference type="ChEBI" id="CHEBI:192470"/>
    </reaction>
</comment>
<evidence type="ECO:0000256" key="17">
    <source>
        <dbReference type="ARBA" id="ARBA00044903"/>
    </source>
</evidence>
<evidence type="ECO:0000256" key="20">
    <source>
        <dbReference type="ARBA" id="ARBA00044924"/>
    </source>
</evidence>
<evidence type="ECO:0000256" key="22">
    <source>
        <dbReference type="ARBA" id="ARBA00045018"/>
    </source>
</evidence>
<dbReference type="InterPro" id="IPR005829">
    <property type="entry name" value="Sugar_transporter_CS"/>
</dbReference>
<dbReference type="GO" id="GO:0005765">
    <property type="term" value="C:lysosomal membrane"/>
    <property type="evidence" value="ECO:0007669"/>
    <property type="project" value="UniProtKB-SubCell"/>
</dbReference>
<organism evidence="27 28">
    <name type="scientific">Sulfuricella denitrificans (strain DSM 22764 / NBRC 105220 / skB26)</name>
    <dbReference type="NCBI Taxonomy" id="1163617"/>
    <lineage>
        <taxon>Bacteria</taxon>
        <taxon>Pseudomonadati</taxon>
        <taxon>Pseudomonadota</taxon>
        <taxon>Betaproteobacteria</taxon>
        <taxon>Nitrosomonadales</taxon>
        <taxon>Sulfuricellaceae</taxon>
        <taxon>Sulfuricella</taxon>
    </lineage>
</organism>
<evidence type="ECO:0000256" key="10">
    <source>
        <dbReference type="ARBA" id="ARBA00044881"/>
    </source>
</evidence>
<dbReference type="SUPFAM" id="SSF103473">
    <property type="entry name" value="MFS general substrate transporter"/>
    <property type="match status" value="1"/>
</dbReference>
<keyword evidence="4 25" id="KW-0812">Transmembrane</keyword>
<evidence type="ECO:0000256" key="11">
    <source>
        <dbReference type="ARBA" id="ARBA00044884"/>
    </source>
</evidence>
<protein>
    <recommendedName>
        <fullName evidence="21">Lysosomal dipeptide transporter MFSD1</fullName>
    </recommendedName>
    <alternativeName>
        <fullName evidence="22">Major facilitator superfamily domain-containing protein 1</fullName>
    </alternativeName>
</protein>
<dbReference type="InterPro" id="IPR020846">
    <property type="entry name" value="MFS_dom"/>
</dbReference>
<gene>
    <name evidence="27" type="ORF">SCD_n00322</name>
</gene>
<dbReference type="EMBL" id="AP013066">
    <property type="protein sequence ID" value="BAN34171.1"/>
    <property type="molecule type" value="Genomic_DNA"/>
</dbReference>
<evidence type="ECO:0000256" key="21">
    <source>
        <dbReference type="ARBA" id="ARBA00044985"/>
    </source>
</evidence>
<dbReference type="PANTHER" id="PTHR23512">
    <property type="entry name" value="MAJOR FACILITATOR SUPERFAMILY DOMAIN-CONTAINING PROTEIN 1"/>
    <property type="match status" value="1"/>
</dbReference>
<comment type="catalytic activity">
    <reaction evidence="16">
        <text>L-lysyl-L-lysine(out) = L-lysyl-L-lysine(in)</text>
        <dbReference type="Rhea" id="RHEA:79403"/>
        <dbReference type="ChEBI" id="CHEBI:229956"/>
    </reaction>
</comment>
<feature type="transmembrane region" description="Helical" evidence="25">
    <location>
        <begin position="236"/>
        <end position="255"/>
    </location>
</feature>
<comment type="catalytic activity">
    <reaction evidence="13">
        <text>L-alpha-aminoacyl-L-lysine(out) = L-alpha-aminoacyl-L-lysine(in)</text>
        <dbReference type="Rhea" id="RHEA:79383"/>
        <dbReference type="ChEBI" id="CHEBI:229966"/>
    </reaction>
</comment>
<dbReference type="AlphaFoldDB" id="S6AEG8"/>
<evidence type="ECO:0000256" key="15">
    <source>
        <dbReference type="ARBA" id="ARBA00044899"/>
    </source>
</evidence>
<feature type="transmembrane region" description="Helical" evidence="25">
    <location>
        <begin position="359"/>
        <end position="382"/>
    </location>
</feature>
<dbReference type="Gene3D" id="1.20.1250.20">
    <property type="entry name" value="MFS general substrate transporter like domains"/>
    <property type="match status" value="2"/>
</dbReference>
<comment type="function">
    <text evidence="23">Lysosomal dipeptide uniporter that selectively exports lysine, arginine or histidine-containing dipeptides with a net positive charge from the lysosome lumen into the cytosol. Could play a role in a specific type of protein O-glycosylation indirectly regulating macrophages migration and tissue invasion. Also essential for liver homeostasis.</text>
</comment>
<comment type="similarity">
    <text evidence="2">Belongs to the major facilitator superfamily.</text>
</comment>
<name>S6AEG8_SULDS</name>
<comment type="catalytic activity">
    <reaction evidence="11">
        <text>L-alpha-aminoacyl-L-histidine(out) = L-alpha-aminoacyl-L-histidine(in)</text>
        <dbReference type="Rhea" id="RHEA:79375"/>
        <dbReference type="ChEBI" id="CHEBI:229967"/>
    </reaction>
</comment>
<comment type="catalytic activity">
    <reaction evidence="20">
        <text>L-lysyl-glycine(out) = L-lysyl-glycine(in)</text>
        <dbReference type="Rhea" id="RHEA:79407"/>
        <dbReference type="ChEBI" id="CHEBI:191202"/>
    </reaction>
</comment>
<dbReference type="InterPro" id="IPR052187">
    <property type="entry name" value="MFSD1"/>
</dbReference>
<comment type="catalytic activity">
    <reaction evidence="8">
        <text>L-lysyl-L-alanine(out) = L-lysyl-L-alanine(in)</text>
        <dbReference type="Rhea" id="RHEA:79399"/>
        <dbReference type="ChEBI" id="CHEBI:229954"/>
    </reaction>
</comment>
<evidence type="ECO:0000256" key="14">
    <source>
        <dbReference type="ARBA" id="ARBA00044898"/>
    </source>
</evidence>
<evidence type="ECO:0000256" key="7">
    <source>
        <dbReference type="ARBA" id="ARBA00023228"/>
    </source>
</evidence>
<dbReference type="Proteomes" id="UP000015559">
    <property type="component" value="Chromosome"/>
</dbReference>
<evidence type="ECO:0000256" key="16">
    <source>
        <dbReference type="ARBA" id="ARBA00044900"/>
    </source>
</evidence>
<accession>S6AEG8</accession>
<evidence type="ECO:0000256" key="5">
    <source>
        <dbReference type="ARBA" id="ARBA00022989"/>
    </source>
</evidence>
<evidence type="ECO:0000256" key="24">
    <source>
        <dbReference type="ARBA" id="ARBA00046376"/>
    </source>
</evidence>